<evidence type="ECO:0000313" key="2">
    <source>
        <dbReference type="EMBL" id="KAG5642085.1"/>
    </source>
</evidence>
<comment type="caution">
    <text evidence="2">The sequence shown here is derived from an EMBL/GenBank/DDBJ whole genome shotgun (WGS) entry which is preliminary data.</text>
</comment>
<dbReference type="AlphaFoldDB" id="A0A9P7G7C6"/>
<reference evidence="2" key="1">
    <citation type="submission" date="2020-07" db="EMBL/GenBank/DDBJ databases">
        <authorList>
            <person name="Nieuwenhuis M."/>
            <person name="Van De Peppel L.J.J."/>
        </authorList>
    </citation>
    <scope>NUCLEOTIDE SEQUENCE</scope>
    <source>
        <strain evidence="2">AP01</strain>
        <tissue evidence="2">Mycelium</tissue>
    </source>
</reference>
<protein>
    <recommendedName>
        <fullName evidence="4">Chromatin target of PRMT1 protein C-terminal domain-containing protein</fullName>
    </recommendedName>
</protein>
<evidence type="ECO:0008006" key="4">
    <source>
        <dbReference type="Google" id="ProtNLM"/>
    </source>
</evidence>
<accession>A0A9P7G7C6</accession>
<dbReference type="EMBL" id="JABCKV010000218">
    <property type="protein sequence ID" value="KAG5642085.1"/>
    <property type="molecule type" value="Genomic_DNA"/>
</dbReference>
<gene>
    <name evidence="2" type="ORF">DXG03_003638</name>
</gene>
<name>A0A9P7G7C6_9AGAR</name>
<evidence type="ECO:0000256" key="1">
    <source>
        <dbReference type="SAM" id="MobiDB-lite"/>
    </source>
</evidence>
<feature type="region of interest" description="Disordered" evidence="1">
    <location>
        <begin position="1"/>
        <end position="35"/>
    </location>
</feature>
<evidence type="ECO:0000313" key="3">
    <source>
        <dbReference type="Proteomes" id="UP000775547"/>
    </source>
</evidence>
<dbReference type="OrthoDB" id="346839at2759"/>
<keyword evidence="3" id="KW-1185">Reference proteome</keyword>
<proteinExistence type="predicted"/>
<sequence>MAPPQPTVPALLNRMTTPNQPIQPQPVAHGAPPPKQFRAQNTHPQRTTQMLPTLTIIPTAVVPVPPRRVRQKKGPKRIKKLQRPAATIDQLDKEIDDYRAAADV</sequence>
<organism evidence="2 3">
    <name type="scientific">Asterophora parasitica</name>
    <dbReference type="NCBI Taxonomy" id="117018"/>
    <lineage>
        <taxon>Eukaryota</taxon>
        <taxon>Fungi</taxon>
        <taxon>Dikarya</taxon>
        <taxon>Basidiomycota</taxon>
        <taxon>Agaricomycotina</taxon>
        <taxon>Agaricomycetes</taxon>
        <taxon>Agaricomycetidae</taxon>
        <taxon>Agaricales</taxon>
        <taxon>Tricholomatineae</taxon>
        <taxon>Lyophyllaceae</taxon>
        <taxon>Asterophora</taxon>
    </lineage>
</organism>
<reference evidence="2" key="2">
    <citation type="submission" date="2021-10" db="EMBL/GenBank/DDBJ databases">
        <title>Phylogenomics reveals ancestral predisposition of the termite-cultivated fungus Termitomyces towards a domesticated lifestyle.</title>
        <authorList>
            <person name="Auxier B."/>
            <person name="Grum-Grzhimaylo A."/>
            <person name="Cardenas M.E."/>
            <person name="Lodge J.D."/>
            <person name="Laessoe T."/>
            <person name="Pedersen O."/>
            <person name="Smith M.E."/>
            <person name="Kuyper T.W."/>
            <person name="Franco-Molano E.A."/>
            <person name="Baroni T.J."/>
            <person name="Aanen D.K."/>
        </authorList>
    </citation>
    <scope>NUCLEOTIDE SEQUENCE</scope>
    <source>
        <strain evidence="2">AP01</strain>
        <tissue evidence="2">Mycelium</tissue>
    </source>
</reference>
<dbReference type="Proteomes" id="UP000775547">
    <property type="component" value="Unassembled WGS sequence"/>
</dbReference>